<evidence type="ECO:0000313" key="6">
    <source>
        <dbReference type="Proteomes" id="UP000032552"/>
    </source>
</evidence>
<feature type="binding site" evidence="4">
    <location>
        <position position="359"/>
    </location>
    <ligand>
        <name>substrate</name>
    </ligand>
</feature>
<feature type="binding site" evidence="4">
    <location>
        <position position="228"/>
    </location>
    <ligand>
        <name>substrate</name>
    </ligand>
</feature>
<gene>
    <name evidence="5" type="ORF">LC0644_2043</name>
</gene>
<feature type="binding site" evidence="4">
    <location>
        <position position="244"/>
    </location>
    <ligand>
        <name>substrate</name>
    </ligand>
</feature>
<comment type="similarity">
    <text evidence="2">Belongs to the glycosyl hydrolase 88 family.</text>
</comment>
<proteinExistence type="inferred from homology"/>
<keyword evidence="1 5" id="KW-0378">Hydrolase</keyword>
<feature type="binding site" evidence="4">
    <location>
        <position position="362"/>
    </location>
    <ligand>
        <name>substrate</name>
    </ligand>
</feature>
<evidence type="ECO:0000256" key="4">
    <source>
        <dbReference type="PIRSR" id="PIRSR610905-2"/>
    </source>
</evidence>
<dbReference type="PANTHER" id="PTHR36845">
    <property type="entry name" value="HYDROLASE, PUTATIVE (AFU_ORTHOLOGUE AFUA_7G05090)-RELATED"/>
    <property type="match status" value="1"/>
</dbReference>
<evidence type="ECO:0000313" key="5">
    <source>
        <dbReference type="EMBL" id="GAN37454.1"/>
    </source>
</evidence>
<accession>A0A0C9PZ09</accession>
<protein>
    <submittedName>
        <fullName evidence="5">Glucuronyl hydrolase</fullName>
    </submittedName>
</protein>
<dbReference type="InterPro" id="IPR010905">
    <property type="entry name" value="Glyco_hydro_88"/>
</dbReference>
<feature type="binding site" evidence="4">
    <location>
        <position position="109"/>
    </location>
    <ligand>
        <name>substrate</name>
    </ligand>
</feature>
<name>A0A0C9PZ09_LACPA</name>
<reference evidence="6" key="1">
    <citation type="submission" date="2014-05" db="EMBL/GenBank/DDBJ databases">
        <title>Whole genome sequencing of Lactobacillus casei NRIC0644.</title>
        <authorList>
            <person name="Atarashi H."/>
            <person name="Yoshida Y."/>
            <person name="Fujimura S."/>
            <person name="Tanaka N."/>
            <person name="Shiwa Y."/>
            <person name="Yoshikawa H."/>
            <person name="Okada S."/>
            <person name="Nakagawa J."/>
        </authorList>
    </citation>
    <scope>NUCLEOTIDE SEQUENCE [LARGE SCALE GENOMIC DNA]</scope>
    <source>
        <strain evidence="6">NRIC0644</strain>
    </source>
</reference>
<dbReference type="RefSeq" id="WP_045625263.1">
    <property type="nucleotide sequence ID" value="NZ_BAYM01000159.1"/>
</dbReference>
<feature type="binding site" evidence="4">
    <location>
        <position position="226"/>
    </location>
    <ligand>
        <name>substrate</name>
    </ligand>
</feature>
<dbReference type="PANTHER" id="PTHR36845:SF1">
    <property type="entry name" value="HYDROLASE, PUTATIVE (AFU_ORTHOLOGUE AFUA_7G05090)-RELATED"/>
    <property type="match status" value="1"/>
</dbReference>
<feature type="binding site" evidence="4">
    <location>
        <position position="169"/>
    </location>
    <ligand>
        <name>substrate</name>
    </ligand>
</feature>
<evidence type="ECO:0000256" key="1">
    <source>
        <dbReference type="ARBA" id="ARBA00022801"/>
    </source>
</evidence>
<dbReference type="SUPFAM" id="SSF48208">
    <property type="entry name" value="Six-hairpin glycosidases"/>
    <property type="match status" value="1"/>
</dbReference>
<dbReference type="GO" id="GO:0052757">
    <property type="term" value="F:chondroitin hydrolase activity"/>
    <property type="evidence" value="ECO:0007669"/>
    <property type="project" value="TreeGrafter"/>
</dbReference>
<dbReference type="EMBL" id="BAYM01000159">
    <property type="protein sequence ID" value="GAN37454.1"/>
    <property type="molecule type" value="Genomic_DNA"/>
</dbReference>
<dbReference type="AlphaFoldDB" id="A0A0C9PZ09"/>
<comment type="caution">
    <text evidence="5">The sequence shown here is derived from an EMBL/GenBank/DDBJ whole genome shotgun (WGS) entry which is preliminary data.</text>
</comment>
<feature type="binding site" evidence="4">
    <location>
        <position position="240"/>
    </location>
    <ligand>
        <name>substrate</name>
    </ligand>
</feature>
<feature type="active site" description="Nucleophile" evidence="3">
    <location>
        <position position="109"/>
    </location>
</feature>
<sequence>MKIEPLTNAQRFFNAGAVDIHAVTNALDNVVRHLDLNIKVLGESFPEPSTVQERYAAMPNTEWTNGFWTGMLWLAYEYTGKEQYRALAEKNVQSFTNRIDQRIAVDHHDLGFLYSPSVVSAYQLTGSQLAKEAGIKAADQLLTRFNDKGGYIQAWGQKGAKDENRLIVDALLNIPLLYWATRVTGNHQYQQIADRHYETALETAFRSDGSTFHTYFFNDLGEPVRGATRQGYSDDSAWARGQAWAIYGTALHYYDTHDTGAFQTFKAVTHFFLNRLPPDHVPYWDLIFQAGSGQSRDTSSAAIAVCGMHEMLKYLLEADPDKFVYQVAMHAQLKSLIQKYAMPVDGQAVEPLLRHGVYSWHSNHGVDEGNLWGDYFYMEALIRFYKDWQLYW</sequence>
<dbReference type="Gene3D" id="1.50.10.10">
    <property type="match status" value="1"/>
</dbReference>
<dbReference type="InterPro" id="IPR008928">
    <property type="entry name" value="6-hairpin_glycosidase_sf"/>
</dbReference>
<dbReference type="GO" id="GO:0000272">
    <property type="term" value="P:polysaccharide catabolic process"/>
    <property type="evidence" value="ECO:0007669"/>
    <property type="project" value="TreeGrafter"/>
</dbReference>
<evidence type="ECO:0000256" key="3">
    <source>
        <dbReference type="PIRSR" id="PIRSR610905-1"/>
    </source>
</evidence>
<dbReference type="InterPro" id="IPR052369">
    <property type="entry name" value="UG_Glycosaminoglycan_Hydrolase"/>
</dbReference>
<evidence type="ECO:0000256" key="2">
    <source>
        <dbReference type="ARBA" id="ARBA00038358"/>
    </source>
</evidence>
<feature type="active site" description="Proton donor" evidence="3">
    <location>
        <position position="169"/>
    </location>
</feature>
<dbReference type="Proteomes" id="UP000032552">
    <property type="component" value="Unassembled WGS sequence"/>
</dbReference>
<organism evidence="5 6">
    <name type="scientific">Lacticaseibacillus paracasei NRIC 0644</name>
    <dbReference type="NCBI Taxonomy" id="1435038"/>
    <lineage>
        <taxon>Bacteria</taxon>
        <taxon>Bacillati</taxon>
        <taxon>Bacillota</taxon>
        <taxon>Bacilli</taxon>
        <taxon>Lactobacillales</taxon>
        <taxon>Lactobacillaceae</taxon>
        <taxon>Lacticaseibacillus</taxon>
    </lineage>
</organism>
<dbReference type="InterPro" id="IPR012341">
    <property type="entry name" value="6hp_glycosidase-like_sf"/>
</dbReference>
<dbReference type="Pfam" id="PF07470">
    <property type="entry name" value="Glyco_hydro_88"/>
    <property type="match status" value="1"/>
</dbReference>